<sequence length="216" mass="23225">MLRSRAHPAGLRAEALRLLAETNLPVCEISARTGVTARTVWSWNVRAGWLRPPRRRWVATARWPAERRAALVRLLCAPGNDPGDVTLALGLGRLTPDMMVTAFGTALRLPAEVLVRPDRGAATDPTTLRLHLRAHIVRQIAAFDAALSGAGPALRDSARVLRDLGGLKRLLDTVDADGARRAGGEEDDGDTEPDLPALRAELARRYAGFVGGRAAA</sequence>
<dbReference type="RefSeq" id="WP_238287859.1">
    <property type="nucleotide sequence ID" value="NZ_BPQS01000011.1"/>
</dbReference>
<proteinExistence type="predicted"/>
<gene>
    <name evidence="1" type="ORF">QWZ18_26490</name>
</gene>
<dbReference type="EMBL" id="JAUFPT010000094">
    <property type="protein sequence ID" value="MDN3574140.1"/>
    <property type="molecule type" value="Genomic_DNA"/>
</dbReference>
<reference evidence="2" key="1">
    <citation type="journal article" date="2019" name="Int. J. Syst. Evol. Microbiol.">
        <title>The Global Catalogue of Microorganisms (GCM) 10K type strain sequencing project: providing services to taxonomists for standard genome sequencing and annotation.</title>
        <authorList>
            <consortium name="The Broad Institute Genomics Platform"/>
            <consortium name="The Broad Institute Genome Sequencing Center for Infectious Disease"/>
            <person name="Wu L."/>
            <person name="Ma J."/>
        </authorList>
    </citation>
    <scope>NUCLEOTIDE SEQUENCE [LARGE SCALE GENOMIC DNA]</scope>
    <source>
        <strain evidence="2">CECT 7806</strain>
    </source>
</reference>
<comment type="caution">
    <text evidence="1">The sequence shown here is derived from an EMBL/GenBank/DDBJ whole genome shotgun (WGS) entry which is preliminary data.</text>
</comment>
<dbReference type="Proteomes" id="UP001244297">
    <property type="component" value="Unassembled WGS sequence"/>
</dbReference>
<organism evidence="1 2">
    <name type="scientific">Methylobacterium longum</name>
    <dbReference type="NCBI Taxonomy" id="767694"/>
    <lineage>
        <taxon>Bacteria</taxon>
        <taxon>Pseudomonadati</taxon>
        <taxon>Pseudomonadota</taxon>
        <taxon>Alphaproteobacteria</taxon>
        <taxon>Hyphomicrobiales</taxon>
        <taxon>Methylobacteriaceae</taxon>
        <taxon>Methylobacterium</taxon>
    </lineage>
</organism>
<accession>A0ABT8AWL8</accession>
<dbReference type="Pfam" id="PF13384">
    <property type="entry name" value="HTH_23"/>
    <property type="match status" value="1"/>
</dbReference>
<keyword evidence="2" id="KW-1185">Reference proteome</keyword>
<evidence type="ECO:0000313" key="1">
    <source>
        <dbReference type="EMBL" id="MDN3574140.1"/>
    </source>
</evidence>
<evidence type="ECO:0000313" key="2">
    <source>
        <dbReference type="Proteomes" id="UP001244297"/>
    </source>
</evidence>
<name>A0ABT8AWL8_9HYPH</name>
<protein>
    <submittedName>
        <fullName evidence="1">Helix-turn-helix domain-containing protein</fullName>
    </submittedName>
</protein>